<name>A0ABY8WFD7_9ACTN</name>
<reference evidence="4 5" key="1">
    <citation type="submission" date="2023-06" db="EMBL/GenBank/DDBJ databases">
        <authorList>
            <person name="Yushchuk O."/>
            <person name="Binda E."/>
            <person name="Ruckert-Reed C."/>
            <person name="Fedorenko V."/>
            <person name="Kalinowski J."/>
            <person name="Marinelli F."/>
        </authorList>
    </citation>
    <scope>NUCLEOTIDE SEQUENCE [LARGE SCALE GENOMIC DNA]</scope>
    <source>
        <strain evidence="4 5">NRRL 3884</strain>
    </source>
</reference>
<dbReference type="PANTHER" id="PTHR43818">
    <property type="entry name" value="BCDNA.GH03377"/>
    <property type="match status" value="1"/>
</dbReference>
<evidence type="ECO:0000259" key="2">
    <source>
        <dbReference type="Pfam" id="PF01408"/>
    </source>
</evidence>
<dbReference type="SUPFAM" id="SSF51735">
    <property type="entry name" value="NAD(P)-binding Rossmann-fold domains"/>
    <property type="match status" value="1"/>
</dbReference>
<keyword evidence="5" id="KW-1185">Reference proteome</keyword>
<dbReference type="PANTHER" id="PTHR43818:SF11">
    <property type="entry name" value="BCDNA.GH03377"/>
    <property type="match status" value="1"/>
</dbReference>
<protein>
    <submittedName>
        <fullName evidence="4">Gfo/Idh/MocA family oxidoreductase</fullName>
    </submittedName>
</protein>
<dbReference type="Gene3D" id="3.40.50.720">
    <property type="entry name" value="NAD(P)-binding Rossmann-like Domain"/>
    <property type="match status" value="1"/>
</dbReference>
<dbReference type="Pfam" id="PF22725">
    <property type="entry name" value="GFO_IDH_MocA_C3"/>
    <property type="match status" value="1"/>
</dbReference>
<dbReference type="RefSeq" id="WP_284916967.1">
    <property type="nucleotide sequence ID" value="NZ_CP126980.1"/>
</dbReference>
<dbReference type="Gene3D" id="3.30.360.10">
    <property type="entry name" value="Dihydrodipicolinate Reductase, domain 2"/>
    <property type="match status" value="1"/>
</dbReference>
<feature type="domain" description="Gfo/Idh/MocA-like oxidoreductase N-terminal" evidence="2">
    <location>
        <begin position="1"/>
        <end position="114"/>
    </location>
</feature>
<dbReference type="Proteomes" id="UP001240150">
    <property type="component" value="Chromosome"/>
</dbReference>
<dbReference type="SUPFAM" id="SSF55347">
    <property type="entry name" value="Glyceraldehyde-3-phosphate dehydrogenase-like, C-terminal domain"/>
    <property type="match status" value="1"/>
</dbReference>
<gene>
    <name evidence="4" type="ORF">ACTOB_007777</name>
</gene>
<evidence type="ECO:0000313" key="5">
    <source>
        <dbReference type="Proteomes" id="UP001240150"/>
    </source>
</evidence>
<accession>A0ABY8WFD7</accession>
<dbReference type="InterPro" id="IPR050463">
    <property type="entry name" value="Gfo/Idh/MocA_oxidrdct_glycsds"/>
</dbReference>
<evidence type="ECO:0000259" key="3">
    <source>
        <dbReference type="Pfam" id="PF22725"/>
    </source>
</evidence>
<proteinExistence type="predicted"/>
<dbReference type="InterPro" id="IPR055170">
    <property type="entry name" value="GFO_IDH_MocA-like_dom"/>
</dbReference>
<dbReference type="InterPro" id="IPR036291">
    <property type="entry name" value="NAD(P)-bd_dom_sf"/>
</dbReference>
<sequence length="298" mass="31293">MRFGLFGTGPWARMVHSAALARHPGVELAGVWGRNPEKAAELAGEHGTRAYADPDELIAAVDAVAIALPPDVQAPIAIRAARAGRHLALDKPVSLRTEEARELASAVADRDVASVVFFTRRFVPECATFLADAVATGGWTEARVDHLGSIFTPDNPFGASPWRRERGGLWDVGPHALSLVLPVLGPVVEVAGLTGARDLTALVLRHEGGAISRLTLSLDAPAATVRAGAEFAGEAGVRVLPEVEFSAVDCFTRAVDQLLAAAAGGERPACDVAFGQRVTEVLEAADRAIREGRAVRLG</sequence>
<keyword evidence="1" id="KW-0560">Oxidoreductase</keyword>
<dbReference type="InterPro" id="IPR000683">
    <property type="entry name" value="Gfo/Idh/MocA-like_OxRdtase_N"/>
</dbReference>
<organism evidence="4 5">
    <name type="scientific">Actinoplanes oblitus</name>
    <dbReference type="NCBI Taxonomy" id="3040509"/>
    <lineage>
        <taxon>Bacteria</taxon>
        <taxon>Bacillati</taxon>
        <taxon>Actinomycetota</taxon>
        <taxon>Actinomycetes</taxon>
        <taxon>Micromonosporales</taxon>
        <taxon>Micromonosporaceae</taxon>
        <taxon>Actinoplanes</taxon>
    </lineage>
</organism>
<evidence type="ECO:0000256" key="1">
    <source>
        <dbReference type="ARBA" id="ARBA00023002"/>
    </source>
</evidence>
<feature type="domain" description="GFO/IDH/MocA-like oxidoreductase" evidence="3">
    <location>
        <begin position="151"/>
        <end position="236"/>
    </location>
</feature>
<evidence type="ECO:0000313" key="4">
    <source>
        <dbReference type="EMBL" id="WIM95652.1"/>
    </source>
</evidence>
<dbReference type="Pfam" id="PF01408">
    <property type="entry name" value="GFO_IDH_MocA"/>
    <property type="match status" value="1"/>
</dbReference>
<dbReference type="EMBL" id="CP126980">
    <property type="protein sequence ID" value="WIM95652.1"/>
    <property type="molecule type" value="Genomic_DNA"/>
</dbReference>